<gene>
    <name evidence="1" type="ORF">MW7_009625</name>
</gene>
<sequence>MSRVLLLVAVLLVVLWALQRGARGRRGRQQDGRSQARRDSPRADASGEPSRAIVPCAHCGVPLPAPEAIEVDGRMYCSQAHVSLARHGDR</sequence>
<accession>A0ACD3SP78</accession>
<evidence type="ECO:0000313" key="2">
    <source>
        <dbReference type="Proteomes" id="UP000004277"/>
    </source>
</evidence>
<organism evidence="1 2">
    <name type="scientific">Imbroritus primus</name>
    <dbReference type="NCBI Taxonomy" id="3058603"/>
    <lineage>
        <taxon>Bacteria</taxon>
        <taxon>Pseudomonadati</taxon>
        <taxon>Pseudomonadota</taxon>
        <taxon>Betaproteobacteria</taxon>
        <taxon>Burkholderiales</taxon>
        <taxon>Burkholderiaceae</taxon>
        <taxon>Imbroritus</taxon>
    </lineage>
</organism>
<evidence type="ECO:0000313" key="1">
    <source>
        <dbReference type="EMBL" id="TMS58017.1"/>
    </source>
</evidence>
<protein>
    <submittedName>
        <fullName evidence="1">Uncharacterized protein</fullName>
    </submittedName>
</protein>
<dbReference type="EMBL" id="AKCV02000016">
    <property type="protein sequence ID" value="TMS58017.1"/>
    <property type="molecule type" value="Genomic_DNA"/>
</dbReference>
<reference evidence="1" key="1">
    <citation type="submission" date="2019-05" db="EMBL/GenBank/DDBJ databases">
        <title>Revised genome assembly of Burkholderiaceae (previously Ralstonia) sp. PBA.</title>
        <authorList>
            <person name="Gan H.M."/>
        </authorList>
    </citation>
    <scope>NUCLEOTIDE SEQUENCE</scope>
    <source>
        <strain evidence="1">PBA</strain>
    </source>
</reference>
<dbReference type="Proteomes" id="UP000004277">
    <property type="component" value="Unassembled WGS sequence"/>
</dbReference>
<keyword evidence="2" id="KW-1185">Reference proteome</keyword>
<comment type="caution">
    <text evidence="1">The sequence shown here is derived from an EMBL/GenBank/DDBJ whole genome shotgun (WGS) entry which is preliminary data.</text>
</comment>
<name>A0ACD3SP78_9BURK</name>
<proteinExistence type="predicted"/>